<dbReference type="RefSeq" id="XP_064670333.1">
    <property type="nucleotide sequence ID" value="XM_064818800.1"/>
</dbReference>
<dbReference type="InterPro" id="IPR051678">
    <property type="entry name" value="AGP_Transferase"/>
</dbReference>
<keyword evidence="2" id="KW-0418">Kinase</keyword>
<comment type="caution">
    <text evidence="2">The sequence shown here is derived from an EMBL/GenBank/DDBJ whole genome shotgun (WGS) entry which is preliminary data.</text>
</comment>
<dbReference type="CDD" id="cd05120">
    <property type="entry name" value="APH_ChoK_like"/>
    <property type="match status" value="1"/>
</dbReference>
<dbReference type="PANTHER" id="PTHR21310">
    <property type="entry name" value="AMINOGLYCOSIDE PHOSPHOTRANSFERASE-RELATED-RELATED"/>
    <property type="match status" value="1"/>
</dbReference>
<evidence type="ECO:0000313" key="3">
    <source>
        <dbReference type="Proteomes" id="UP001302812"/>
    </source>
</evidence>
<dbReference type="Proteomes" id="UP001302812">
    <property type="component" value="Unassembled WGS sequence"/>
</dbReference>
<feature type="domain" description="Aminoglycoside phosphotransferase" evidence="1">
    <location>
        <begin position="60"/>
        <end position="225"/>
    </location>
</feature>
<name>A0AAN6YT29_9PEZI</name>
<organism evidence="2 3">
    <name type="scientific">Canariomyces notabilis</name>
    <dbReference type="NCBI Taxonomy" id="2074819"/>
    <lineage>
        <taxon>Eukaryota</taxon>
        <taxon>Fungi</taxon>
        <taxon>Dikarya</taxon>
        <taxon>Ascomycota</taxon>
        <taxon>Pezizomycotina</taxon>
        <taxon>Sordariomycetes</taxon>
        <taxon>Sordariomycetidae</taxon>
        <taxon>Sordariales</taxon>
        <taxon>Chaetomiaceae</taxon>
        <taxon>Canariomyces</taxon>
    </lineage>
</organism>
<dbReference type="AlphaFoldDB" id="A0AAN6YT29"/>
<protein>
    <submittedName>
        <fullName evidence="2">Kinase-like protein</fullName>
    </submittedName>
</protein>
<proteinExistence type="predicted"/>
<dbReference type="GO" id="GO:0016301">
    <property type="term" value="F:kinase activity"/>
    <property type="evidence" value="ECO:0007669"/>
    <property type="project" value="UniProtKB-KW"/>
</dbReference>
<dbReference type="Gene3D" id="3.90.1200.10">
    <property type="match status" value="1"/>
</dbReference>
<reference evidence="2" key="2">
    <citation type="submission" date="2023-05" db="EMBL/GenBank/DDBJ databases">
        <authorList>
            <consortium name="Lawrence Berkeley National Laboratory"/>
            <person name="Steindorff A."/>
            <person name="Hensen N."/>
            <person name="Bonometti L."/>
            <person name="Westerberg I."/>
            <person name="Brannstrom I.O."/>
            <person name="Guillou S."/>
            <person name="Cros-Aarteil S."/>
            <person name="Calhoun S."/>
            <person name="Haridas S."/>
            <person name="Kuo A."/>
            <person name="Mondo S."/>
            <person name="Pangilinan J."/>
            <person name="Riley R."/>
            <person name="Labutti K."/>
            <person name="Andreopoulos B."/>
            <person name="Lipzen A."/>
            <person name="Chen C."/>
            <person name="Yanf M."/>
            <person name="Daum C."/>
            <person name="Ng V."/>
            <person name="Clum A."/>
            <person name="Ohm R."/>
            <person name="Martin F."/>
            <person name="Silar P."/>
            <person name="Natvig D."/>
            <person name="Lalanne C."/>
            <person name="Gautier V."/>
            <person name="Ament-Velasquez S.L."/>
            <person name="Kruys A."/>
            <person name="Hutchinson M.I."/>
            <person name="Powell A.J."/>
            <person name="Barry K."/>
            <person name="Miller A.N."/>
            <person name="Grigoriev I.V."/>
            <person name="Debuchy R."/>
            <person name="Gladieux P."/>
            <person name="Thoren M.H."/>
            <person name="Johannesson H."/>
        </authorList>
    </citation>
    <scope>NUCLEOTIDE SEQUENCE</scope>
    <source>
        <strain evidence="2">CBS 508.74</strain>
    </source>
</reference>
<dbReference type="PANTHER" id="PTHR21310:SF58">
    <property type="entry name" value="AMINOGLYCOSIDE PHOSPHOTRANSFERASE DOMAIN-CONTAINING PROTEIN"/>
    <property type="match status" value="1"/>
</dbReference>
<dbReference type="Pfam" id="PF01636">
    <property type="entry name" value="APH"/>
    <property type="match status" value="1"/>
</dbReference>
<dbReference type="SUPFAM" id="SSF56112">
    <property type="entry name" value="Protein kinase-like (PK-like)"/>
    <property type="match status" value="1"/>
</dbReference>
<accession>A0AAN6YT29</accession>
<sequence length="282" mass="31888">MCSPKVHVNDSIQPSWSDGQGGFFVLSDAPSTLPECHPHPADSPDLPRVYAAGDQSAVWRAGEAFLKVHDIRFPQVTREHVILEFLQSKKPLDFNIPDVLYHGEWNDRYYLIISRVPGQLLSEAWPAMDEALRRHYVYRVAKICRKMAEWKREGVIGGVDGGQVKELYLRKGESLDPEDLRENCAGMGMDTSCLVFYHCDLGPTNILVDPDSGGIGIIDWEIAGYVPKEWVRTKFQLSSGMDFPTGDDEDARRDWRRMVARELKAMGFPEAIDGWLGFQESS</sequence>
<keyword evidence="3" id="KW-1185">Reference proteome</keyword>
<keyword evidence="2" id="KW-0808">Transferase</keyword>
<dbReference type="InterPro" id="IPR011009">
    <property type="entry name" value="Kinase-like_dom_sf"/>
</dbReference>
<reference evidence="2" key="1">
    <citation type="journal article" date="2023" name="Mol. Phylogenet. Evol.">
        <title>Genome-scale phylogeny and comparative genomics of the fungal order Sordariales.</title>
        <authorList>
            <person name="Hensen N."/>
            <person name="Bonometti L."/>
            <person name="Westerberg I."/>
            <person name="Brannstrom I.O."/>
            <person name="Guillou S."/>
            <person name="Cros-Aarteil S."/>
            <person name="Calhoun S."/>
            <person name="Haridas S."/>
            <person name="Kuo A."/>
            <person name="Mondo S."/>
            <person name="Pangilinan J."/>
            <person name="Riley R."/>
            <person name="LaButti K."/>
            <person name="Andreopoulos B."/>
            <person name="Lipzen A."/>
            <person name="Chen C."/>
            <person name="Yan M."/>
            <person name="Daum C."/>
            <person name="Ng V."/>
            <person name="Clum A."/>
            <person name="Steindorff A."/>
            <person name="Ohm R.A."/>
            <person name="Martin F."/>
            <person name="Silar P."/>
            <person name="Natvig D.O."/>
            <person name="Lalanne C."/>
            <person name="Gautier V."/>
            <person name="Ament-Velasquez S.L."/>
            <person name="Kruys A."/>
            <person name="Hutchinson M.I."/>
            <person name="Powell A.J."/>
            <person name="Barry K."/>
            <person name="Miller A.N."/>
            <person name="Grigoriev I.V."/>
            <person name="Debuchy R."/>
            <person name="Gladieux P."/>
            <person name="Hiltunen Thoren M."/>
            <person name="Johannesson H."/>
        </authorList>
    </citation>
    <scope>NUCLEOTIDE SEQUENCE</scope>
    <source>
        <strain evidence="2">CBS 508.74</strain>
    </source>
</reference>
<dbReference type="EMBL" id="MU853341">
    <property type="protein sequence ID" value="KAK4112763.1"/>
    <property type="molecule type" value="Genomic_DNA"/>
</dbReference>
<gene>
    <name evidence="2" type="ORF">N656DRAFT_836805</name>
</gene>
<dbReference type="InterPro" id="IPR002575">
    <property type="entry name" value="Aminoglycoside_PTrfase"/>
</dbReference>
<evidence type="ECO:0000313" key="2">
    <source>
        <dbReference type="EMBL" id="KAK4112763.1"/>
    </source>
</evidence>
<dbReference type="GeneID" id="89942926"/>
<evidence type="ECO:0000259" key="1">
    <source>
        <dbReference type="Pfam" id="PF01636"/>
    </source>
</evidence>